<feature type="region of interest" description="Disordered" evidence="1">
    <location>
        <begin position="147"/>
        <end position="168"/>
    </location>
</feature>
<comment type="caution">
    <text evidence="3">The sequence shown here is derived from an EMBL/GenBank/DDBJ whole genome shotgun (WGS) entry which is preliminary data.</text>
</comment>
<feature type="domain" description="Mrr-like" evidence="2">
    <location>
        <begin position="34"/>
        <end position="155"/>
    </location>
</feature>
<dbReference type="InterPro" id="IPR039442">
    <property type="entry name" value="Mrr-like_dom"/>
</dbReference>
<accession>A0ABV9HBB6</accession>
<name>A0ABV9HBB6_9MICO</name>
<protein>
    <recommendedName>
        <fullName evidence="2">Mrr-like domain-containing protein</fullName>
    </recommendedName>
</protein>
<gene>
    <name evidence="3" type="ORF">ACFO6V_04070</name>
</gene>
<evidence type="ECO:0000313" key="3">
    <source>
        <dbReference type="EMBL" id="MFC4627397.1"/>
    </source>
</evidence>
<dbReference type="EMBL" id="JBHSFI010000002">
    <property type="protein sequence ID" value="MFC4627397.1"/>
    <property type="molecule type" value="Genomic_DNA"/>
</dbReference>
<dbReference type="RefSeq" id="WP_377132499.1">
    <property type="nucleotide sequence ID" value="NZ_JBHSFI010000002.1"/>
</dbReference>
<dbReference type="Pfam" id="PF13156">
    <property type="entry name" value="Mrr_cat_2"/>
    <property type="match status" value="1"/>
</dbReference>
<reference evidence="4" key="1">
    <citation type="journal article" date="2019" name="Int. J. Syst. Evol. Microbiol.">
        <title>The Global Catalogue of Microorganisms (GCM) 10K type strain sequencing project: providing services to taxonomists for standard genome sequencing and annotation.</title>
        <authorList>
            <consortium name="The Broad Institute Genomics Platform"/>
            <consortium name="The Broad Institute Genome Sequencing Center for Infectious Disease"/>
            <person name="Wu L."/>
            <person name="Ma J."/>
        </authorList>
    </citation>
    <scope>NUCLEOTIDE SEQUENCE [LARGE SCALE GENOMIC DNA]</scope>
    <source>
        <strain evidence="4">CCUG 42722</strain>
    </source>
</reference>
<evidence type="ECO:0000256" key="1">
    <source>
        <dbReference type="SAM" id="MobiDB-lite"/>
    </source>
</evidence>
<dbReference type="Proteomes" id="UP001596011">
    <property type="component" value="Unassembled WGS sequence"/>
</dbReference>
<organism evidence="3 4">
    <name type="scientific">Promicromonospora alba</name>
    <dbReference type="NCBI Taxonomy" id="1616110"/>
    <lineage>
        <taxon>Bacteria</taxon>
        <taxon>Bacillati</taxon>
        <taxon>Actinomycetota</taxon>
        <taxon>Actinomycetes</taxon>
        <taxon>Micrococcales</taxon>
        <taxon>Promicromonosporaceae</taxon>
        <taxon>Promicromonospora</taxon>
    </lineage>
</organism>
<evidence type="ECO:0000313" key="4">
    <source>
        <dbReference type="Proteomes" id="UP001596011"/>
    </source>
</evidence>
<sequence length="168" mass="18662">MTKLGALLDDYLFRSTSDSDRDQKFVELMKAFLRTDELWSAQFDEVWSWESWPERDGESSEIDLVARERESGSLTAVLCAFHDPDSDLSKPDIDAFLSASNQAPFTRRLVIATTDTWDQESKDAVEDLEIPVQRVGLADLLGSSTDWTKLEPAAPEPALTSGASVTAT</sequence>
<evidence type="ECO:0000259" key="2">
    <source>
        <dbReference type="Pfam" id="PF13156"/>
    </source>
</evidence>
<keyword evidence="4" id="KW-1185">Reference proteome</keyword>
<proteinExistence type="predicted"/>